<gene>
    <name evidence="1" type="ORF">HSCHL_2685</name>
</gene>
<protein>
    <submittedName>
        <fullName evidence="1">Uncharacterized protein</fullName>
    </submittedName>
</protein>
<comment type="caution">
    <text evidence="1">The sequence shown here is derived from an EMBL/GenBank/DDBJ whole genome shotgun (WGS) entry which is preliminary data.</text>
</comment>
<accession>A0A2T5G9D7</accession>
<name>A0A2T5G9D7_HYDSH</name>
<organism evidence="1 2">
    <name type="scientific">Hydrogenibacillus schlegelii</name>
    <name type="common">Bacillus schlegelii</name>
    <dbReference type="NCBI Taxonomy" id="1484"/>
    <lineage>
        <taxon>Bacteria</taxon>
        <taxon>Bacillati</taxon>
        <taxon>Bacillota</taxon>
        <taxon>Bacilli</taxon>
        <taxon>Bacillales</taxon>
        <taxon>Bacillales Family X. Incertae Sedis</taxon>
        <taxon>Hydrogenibacillus</taxon>
    </lineage>
</organism>
<evidence type="ECO:0000313" key="1">
    <source>
        <dbReference type="EMBL" id="PTQ52799.1"/>
    </source>
</evidence>
<dbReference type="AlphaFoldDB" id="A0A2T5G9D7"/>
<sequence length="51" mass="5594">MPEAPVPPASRFGPLMDEKSRLVSKYSTAGLDSAMLPFKKRGKEMKARGVE</sequence>
<evidence type="ECO:0000313" key="2">
    <source>
        <dbReference type="Proteomes" id="UP000244180"/>
    </source>
</evidence>
<reference evidence="1 2" key="1">
    <citation type="submission" date="2017-08" db="EMBL/GenBank/DDBJ databases">
        <title>Burning lignite coal seam in the remote Altai Mountains harbors a hydrogen-driven thermophilic microbial community.</title>
        <authorList>
            <person name="Kadnikov V.V."/>
            <person name="Mardanov A.V."/>
            <person name="Ivasenko D."/>
            <person name="Beletsky A.V."/>
            <person name="Karnachuk O.V."/>
            <person name="Ravin N.V."/>
        </authorList>
    </citation>
    <scope>NUCLEOTIDE SEQUENCE [LARGE SCALE GENOMIC DNA]</scope>
    <source>
        <strain evidence="1">AL33</strain>
    </source>
</reference>
<dbReference type="EMBL" id="PEBV01000022">
    <property type="protein sequence ID" value="PTQ52799.1"/>
    <property type="molecule type" value="Genomic_DNA"/>
</dbReference>
<dbReference type="Proteomes" id="UP000244180">
    <property type="component" value="Unassembled WGS sequence"/>
</dbReference>
<proteinExistence type="predicted"/>